<evidence type="ECO:0000313" key="2">
    <source>
        <dbReference type="Proteomes" id="UP000009081"/>
    </source>
</evidence>
<dbReference type="Proteomes" id="UP000009081">
    <property type="component" value="Chromosome"/>
</dbReference>
<protein>
    <submittedName>
        <fullName evidence="1">Uncharacterized protein</fullName>
    </submittedName>
</protein>
<gene>
    <name evidence="1" type="ordered locus">MexAM1_META1p3979</name>
</gene>
<dbReference type="AlphaFoldDB" id="C5B0S3"/>
<dbReference type="KEGG" id="mea:Mex_1p3979"/>
<keyword evidence="2" id="KW-1185">Reference proteome</keyword>
<reference evidence="1 2" key="1">
    <citation type="journal article" date="2009" name="PLoS ONE">
        <title>Methylobacterium genome sequences: a reference blueprint to investigate microbial metabolism of C1 compounds from natural and industrial sources.</title>
        <authorList>
            <person name="Vuilleumier S."/>
            <person name="Chistoserdova L."/>
            <person name="Lee M.-C."/>
            <person name="Bringel F."/>
            <person name="Lajus A."/>
            <person name="Zhou Y."/>
            <person name="Gourion B."/>
            <person name="Barbe V."/>
            <person name="Chang J."/>
            <person name="Cruveiller S."/>
            <person name="Dossat C."/>
            <person name="Gillett W."/>
            <person name="Gruffaz C."/>
            <person name="Haugen E."/>
            <person name="Hourcade E."/>
            <person name="Levy R."/>
            <person name="Mangenot S."/>
            <person name="Muller E."/>
            <person name="Nadalig T."/>
            <person name="Pagni M."/>
            <person name="Penny C."/>
            <person name="Peyraud R."/>
            <person name="Robinson D.G."/>
            <person name="Roche D."/>
            <person name="Rouy Z."/>
            <person name="Saenampechek C."/>
            <person name="Salvignol G."/>
            <person name="Vallenet D."/>
            <person name="Wu Z."/>
            <person name="Marx C.J."/>
            <person name="Vorholt J.A."/>
            <person name="Olson M.V."/>
            <person name="Kaul R."/>
            <person name="Weissenbach J."/>
            <person name="Medigue C."/>
            <person name="Lidstrom M.E."/>
        </authorList>
    </citation>
    <scope>NUCLEOTIDE SEQUENCE [LARGE SCALE GENOMIC DNA]</scope>
    <source>
        <strain evidence="2">ATCC 14718 / DSM 1338 / JCM 2805 / NCIMB 9133 / AM1</strain>
    </source>
</reference>
<dbReference type="EMBL" id="CP001510">
    <property type="protein sequence ID" value="ACS41660.1"/>
    <property type="molecule type" value="Genomic_DNA"/>
</dbReference>
<dbReference type="HOGENOM" id="CLU_2844818_0_0_5"/>
<name>C5B0S3_METEA</name>
<accession>C5B0S3</accession>
<sequence>MRAKRRRAQAVYLSRLDPEVKAARIAASNLRRDAKFEAAETGRPLADVLAAWGVAAPSRPALPNP</sequence>
<organism evidence="1 2">
    <name type="scientific">Methylorubrum extorquens (strain ATCC 14718 / DSM 1338 / JCM 2805 / NCIMB 9133 / AM1)</name>
    <name type="common">Methylobacterium extorquens</name>
    <dbReference type="NCBI Taxonomy" id="272630"/>
    <lineage>
        <taxon>Bacteria</taxon>
        <taxon>Pseudomonadati</taxon>
        <taxon>Pseudomonadota</taxon>
        <taxon>Alphaproteobacteria</taxon>
        <taxon>Hyphomicrobiales</taxon>
        <taxon>Methylobacteriaceae</taxon>
        <taxon>Methylorubrum</taxon>
    </lineage>
</organism>
<proteinExistence type="predicted"/>
<evidence type="ECO:0000313" key="1">
    <source>
        <dbReference type="EMBL" id="ACS41660.1"/>
    </source>
</evidence>
<dbReference type="STRING" id="272630.MexAM1_META1p3979"/>